<feature type="signal peptide" evidence="3">
    <location>
        <begin position="1"/>
        <end position="20"/>
    </location>
</feature>
<feature type="chain" id="PRO_5046786123" evidence="3">
    <location>
        <begin position="21"/>
        <end position="529"/>
    </location>
</feature>
<keyword evidence="3" id="KW-0732">Signal</keyword>
<dbReference type="CDD" id="cd16027">
    <property type="entry name" value="SGSH"/>
    <property type="match status" value="1"/>
</dbReference>
<comment type="similarity">
    <text evidence="1">Belongs to the sulfatase family.</text>
</comment>
<keyword evidence="6" id="KW-1185">Reference proteome</keyword>
<sequence length="529" mass="60167">MNWLKTLGIAVATISIVACNQTPNINAQMNTPITTAKTVSKVNNNPNKPNIIWLVLEDISLDLAVYGTPAVKTPNLDKLANEGMRFNKAYATAAVCSTARSAFFTGMHATSIGAHHHRSHLDDGFMLPENVKMMSEYTREAGYVNLLMGPKQKTDFNFNHLGSAFDAQDGEIKYSGGAYEHAPIEMKILARPAWQTYIKEYAGKPFFAQINYSETHRTFVADPKNPVDPAAVRLPSYYPDHEIVRRDWALYLETVQTVDQKVGNLMAELDAAGVLDNTVIFIFGDHGRAMLRDKQWLYDGGLEVPLIVWGTGIQAGQVSDELVSLIDIMPTSMDLAGIEVPDYIEGHIFLGDKKQPREYIYAHKDRCDETDDRVRAVRDQRFKYIKNFWPEKPYTDFNTYKKLQYPVLTLMQKLHEQGKLNAAQAPFFADSRPPEELYDTLTDPDETHNLANDPKYSKQLKKMRAELVKWQTETNDQGMIDESPEVKQYWDDFFAEHYQTQMEARGLSTDVDHDTYLAFWDTFLTTLGK</sequence>
<reference evidence="5 6" key="1">
    <citation type="submission" date="2023-10" db="EMBL/GenBank/DDBJ databases">
        <title>Glaciecola aquimarina strain GGW-M5 nov., isolated from a coastal seawater.</title>
        <authorList>
            <person name="Bayburt H."/>
            <person name="Kim J.M."/>
            <person name="Choi B.J."/>
            <person name="Jeon C.O."/>
        </authorList>
    </citation>
    <scope>NUCLEOTIDE SEQUENCE [LARGE SCALE GENOMIC DNA]</scope>
    <source>
        <strain evidence="5 6">KCTC 32108</strain>
    </source>
</reference>
<proteinExistence type="inferred from homology"/>
<dbReference type="SUPFAM" id="SSF53649">
    <property type="entry name" value="Alkaline phosphatase-like"/>
    <property type="match status" value="1"/>
</dbReference>
<dbReference type="PANTHER" id="PTHR42693">
    <property type="entry name" value="ARYLSULFATASE FAMILY MEMBER"/>
    <property type="match status" value="1"/>
</dbReference>
<name>A0ABU3SVI8_9ALTE</name>
<accession>A0ABU3SVI8</accession>
<feature type="domain" description="Sulfatase N-terminal" evidence="4">
    <location>
        <begin position="49"/>
        <end position="338"/>
    </location>
</feature>
<dbReference type="EMBL" id="JAWDIO010000002">
    <property type="protein sequence ID" value="MDU0354002.1"/>
    <property type="molecule type" value="Genomic_DNA"/>
</dbReference>
<dbReference type="PANTHER" id="PTHR42693:SF53">
    <property type="entry name" value="ENDO-4-O-SULFATASE"/>
    <property type="match status" value="1"/>
</dbReference>
<evidence type="ECO:0000313" key="6">
    <source>
        <dbReference type="Proteomes" id="UP001247805"/>
    </source>
</evidence>
<dbReference type="Proteomes" id="UP001247805">
    <property type="component" value="Unassembled WGS sequence"/>
</dbReference>
<comment type="caution">
    <text evidence="5">The sequence shown here is derived from an EMBL/GenBank/DDBJ whole genome shotgun (WGS) entry which is preliminary data.</text>
</comment>
<dbReference type="Pfam" id="PF00884">
    <property type="entry name" value="Sulfatase"/>
    <property type="match status" value="1"/>
</dbReference>
<organism evidence="5 6">
    <name type="scientific">Paraglaciecola aquimarina</name>
    <dbReference type="NCBI Taxonomy" id="1235557"/>
    <lineage>
        <taxon>Bacteria</taxon>
        <taxon>Pseudomonadati</taxon>
        <taxon>Pseudomonadota</taxon>
        <taxon>Gammaproteobacteria</taxon>
        <taxon>Alteromonadales</taxon>
        <taxon>Alteromonadaceae</taxon>
        <taxon>Paraglaciecola</taxon>
    </lineage>
</organism>
<evidence type="ECO:0000256" key="3">
    <source>
        <dbReference type="SAM" id="SignalP"/>
    </source>
</evidence>
<dbReference type="InterPro" id="IPR000917">
    <property type="entry name" value="Sulfatase_N"/>
</dbReference>
<evidence type="ECO:0000256" key="2">
    <source>
        <dbReference type="ARBA" id="ARBA00022801"/>
    </source>
</evidence>
<dbReference type="InterPro" id="IPR050738">
    <property type="entry name" value="Sulfatase"/>
</dbReference>
<evidence type="ECO:0000259" key="4">
    <source>
        <dbReference type="Pfam" id="PF00884"/>
    </source>
</evidence>
<evidence type="ECO:0000256" key="1">
    <source>
        <dbReference type="ARBA" id="ARBA00008779"/>
    </source>
</evidence>
<dbReference type="PROSITE" id="PS51257">
    <property type="entry name" value="PROKAR_LIPOPROTEIN"/>
    <property type="match status" value="1"/>
</dbReference>
<keyword evidence="2" id="KW-0378">Hydrolase</keyword>
<dbReference type="InterPro" id="IPR017850">
    <property type="entry name" value="Alkaline_phosphatase_core_sf"/>
</dbReference>
<dbReference type="RefSeq" id="WP_316025632.1">
    <property type="nucleotide sequence ID" value="NZ_JAWDIO010000002.1"/>
</dbReference>
<evidence type="ECO:0000313" key="5">
    <source>
        <dbReference type="EMBL" id="MDU0354002.1"/>
    </source>
</evidence>
<dbReference type="Gene3D" id="3.40.720.10">
    <property type="entry name" value="Alkaline Phosphatase, subunit A"/>
    <property type="match status" value="1"/>
</dbReference>
<protein>
    <submittedName>
        <fullName evidence="5">Sulfatase</fullName>
    </submittedName>
</protein>
<gene>
    <name evidence="5" type="ORF">RS130_08710</name>
</gene>